<evidence type="ECO:0000256" key="2">
    <source>
        <dbReference type="SAM" id="Coils"/>
    </source>
</evidence>
<dbReference type="PANTHER" id="PTHR30204:SF98">
    <property type="entry name" value="HTH-TYPE TRANSCRIPTIONAL REGULATOR ADHR"/>
    <property type="match status" value="1"/>
</dbReference>
<dbReference type="EMBL" id="ABCC02000033">
    <property type="protein sequence ID" value="EDP15516.1"/>
    <property type="molecule type" value="Genomic_DNA"/>
</dbReference>
<dbReference type="GO" id="GO:0003677">
    <property type="term" value="F:DNA binding"/>
    <property type="evidence" value="ECO:0007669"/>
    <property type="project" value="UniProtKB-KW"/>
</dbReference>
<dbReference type="AlphaFoldDB" id="A8RTI8"/>
<dbReference type="InterPro" id="IPR000551">
    <property type="entry name" value="MerR-type_HTH_dom"/>
</dbReference>
<dbReference type="HOGENOM" id="CLU_060077_8_3_9"/>
<feature type="coiled-coil region" evidence="2">
    <location>
        <begin position="95"/>
        <end position="129"/>
    </location>
</feature>
<accession>A8RTI8</accession>
<evidence type="ECO:0000259" key="3">
    <source>
        <dbReference type="PROSITE" id="PS50937"/>
    </source>
</evidence>
<evidence type="ECO:0000313" key="5">
    <source>
        <dbReference type="Proteomes" id="UP000005396"/>
    </source>
</evidence>
<reference evidence="4 5" key="1">
    <citation type="submission" date="2007-08" db="EMBL/GenBank/DDBJ databases">
        <authorList>
            <person name="Fulton L."/>
            <person name="Clifton S."/>
            <person name="Fulton B."/>
            <person name="Xu J."/>
            <person name="Minx P."/>
            <person name="Pepin K.H."/>
            <person name="Johnson M."/>
            <person name="Thiruvilangam P."/>
            <person name="Bhonagiri V."/>
            <person name="Nash W.E."/>
            <person name="Mardis E.R."/>
            <person name="Wilson R.K."/>
        </authorList>
    </citation>
    <scope>NUCLEOTIDE SEQUENCE [LARGE SCALE GENOMIC DNA]</scope>
    <source>
        <strain evidence="5">ATCC BAA-613 / DSM 15670 / CCUG 46953 / JCM 12243 / WAL 16351</strain>
    </source>
</reference>
<proteinExistence type="predicted"/>
<feature type="domain" description="HTH merR-type" evidence="3">
    <location>
        <begin position="14"/>
        <end position="83"/>
    </location>
</feature>
<dbReference type="Pfam" id="PF13411">
    <property type="entry name" value="MerR_1"/>
    <property type="match status" value="1"/>
</dbReference>
<reference evidence="4 5" key="2">
    <citation type="submission" date="2007-09" db="EMBL/GenBank/DDBJ databases">
        <title>Draft genome sequence of Clostridium bolteae (ATCC BAA-613).</title>
        <authorList>
            <person name="Sudarsanam P."/>
            <person name="Ley R."/>
            <person name="Guruge J."/>
            <person name="Turnbaugh P.J."/>
            <person name="Mahowald M."/>
            <person name="Liep D."/>
            <person name="Gordon J."/>
        </authorList>
    </citation>
    <scope>NUCLEOTIDE SEQUENCE [LARGE SCALE GENOMIC DNA]</scope>
    <source>
        <strain evidence="5">ATCC BAA-613 / DSM 15670 / CCUG 46953 / JCM 12243 / WAL 16351</strain>
    </source>
</reference>
<dbReference type="PROSITE" id="PS50937">
    <property type="entry name" value="HTH_MERR_2"/>
    <property type="match status" value="1"/>
</dbReference>
<keyword evidence="2" id="KW-0175">Coiled coil</keyword>
<protein>
    <recommendedName>
        <fullName evidence="3">HTH merR-type domain-containing protein</fullName>
    </recommendedName>
</protein>
<name>A8RTI8_ENTBW</name>
<dbReference type="CDD" id="cd01109">
    <property type="entry name" value="HTH_YyaN"/>
    <property type="match status" value="1"/>
</dbReference>
<dbReference type="SUPFAM" id="SSF46955">
    <property type="entry name" value="Putative DNA-binding domain"/>
    <property type="match status" value="1"/>
</dbReference>
<sequence length="138" mass="15986">MIHTRLQGKGVDEGLTIAEVSRQYDISADTLRYYERIGLLPHVGRTSGGIRNYSEDDCHWVEYIKCMRSAGVSVETLLEYVTLFHQGASTIQARKNLLLEQREQIAARINELNQVLARLDWKLDGYEERMLSYEEHLK</sequence>
<gene>
    <name evidence="4" type="ORF">CLOBOL_03687</name>
</gene>
<organism evidence="4 5">
    <name type="scientific">Enterocloster bolteae (strain ATCC BAA-613 / DSM 15670 / CCUG 46953 / JCM 12243 / WAL 16351)</name>
    <name type="common">Clostridium bolteae</name>
    <dbReference type="NCBI Taxonomy" id="411902"/>
    <lineage>
        <taxon>Bacteria</taxon>
        <taxon>Bacillati</taxon>
        <taxon>Bacillota</taxon>
        <taxon>Clostridia</taxon>
        <taxon>Lachnospirales</taxon>
        <taxon>Lachnospiraceae</taxon>
        <taxon>Enterocloster</taxon>
    </lineage>
</organism>
<dbReference type="GO" id="GO:0003700">
    <property type="term" value="F:DNA-binding transcription factor activity"/>
    <property type="evidence" value="ECO:0007669"/>
    <property type="project" value="InterPro"/>
</dbReference>
<dbReference type="InterPro" id="IPR009061">
    <property type="entry name" value="DNA-bd_dom_put_sf"/>
</dbReference>
<evidence type="ECO:0000313" key="4">
    <source>
        <dbReference type="EMBL" id="EDP15516.1"/>
    </source>
</evidence>
<keyword evidence="1" id="KW-0238">DNA-binding</keyword>
<dbReference type="PANTHER" id="PTHR30204">
    <property type="entry name" value="REDOX-CYCLING DRUG-SENSING TRANSCRIPTIONAL ACTIVATOR SOXR"/>
    <property type="match status" value="1"/>
</dbReference>
<dbReference type="Gene3D" id="1.10.1660.10">
    <property type="match status" value="1"/>
</dbReference>
<evidence type="ECO:0000256" key="1">
    <source>
        <dbReference type="ARBA" id="ARBA00023125"/>
    </source>
</evidence>
<comment type="caution">
    <text evidence="4">The sequence shown here is derived from an EMBL/GenBank/DDBJ whole genome shotgun (WGS) entry which is preliminary data.</text>
</comment>
<dbReference type="PaxDb" id="411902-CLOBOL_03687"/>
<dbReference type="eggNOG" id="COG0789">
    <property type="taxonomic scope" value="Bacteria"/>
</dbReference>
<dbReference type="InterPro" id="IPR047057">
    <property type="entry name" value="MerR_fam"/>
</dbReference>
<dbReference type="PRINTS" id="PR00040">
    <property type="entry name" value="HTHMERR"/>
</dbReference>
<dbReference type="SMART" id="SM00422">
    <property type="entry name" value="HTH_MERR"/>
    <property type="match status" value="1"/>
</dbReference>
<dbReference type="Proteomes" id="UP000005396">
    <property type="component" value="Unassembled WGS sequence"/>
</dbReference>